<dbReference type="SUPFAM" id="SSF53756">
    <property type="entry name" value="UDP-Glycosyltransferase/glycogen phosphorylase"/>
    <property type="match status" value="1"/>
</dbReference>
<accession>A0ABU1LDF6</accession>
<keyword evidence="4" id="KW-1185">Reference proteome</keyword>
<comment type="similarity">
    <text evidence="1">Belongs to the UDP-N-acetylglucosamine 2-epimerase family.</text>
</comment>
<dbReference type="Gene3D" id="3.40.50.2000">
    <property type="entry name" value="Glycogen Phosphorylase B"/>
    <property type="match status" value="2"/>
</dbReference>
<dbReference type="Proteomes" id="UP001184853">
    <property type="component" value="Unassembled WGS sequence"/>
</dbReference>
<dbReference type="Pfam" id="PF02350">
    <property type="entry name" value="Epimerase_2"/>
    <property type="match status" value="1"/>
</dbReference>
<evidence type="ECO:0000256" key="1">
    <source>
        <dbReference type="RuleBase" id="RU003513"/>
    </source>
</evidence>
<dbReference type="NCBIfam" id="TIGR00236">
    <property type="entry name" value="wecB"/>
    <property type="match status" value="1"/>
</dbReference>
<proteinExistence type="inferred from homology"/>
<evidence type="ECO:0000313" key="3">
    <source>
        <dbReference type="EMBL" id="MDR6404753.1"/>
    </source>
</evidence>
<organism evidence="3 4">
    <name type="scientific">Chryseobacterium geocarposphaerae</name>
    <dbReference type="NCBI Taxonomy" id="1416776"/>
    <lineage>
        <taxon>Bacteria</taxon>
        <taxon>Pseudomonadati</taxon>
        <taxon>Bacteroidota</taxon>
        <taxon>Flavobacteriia</taxon>
        <taxon>Flavobacteriales</taxon>
        <taxon>Weeksellaceae</taxon>
        <taxon>Chryseobacterium group</taxon>
        <taxon>Chryseobacterium</taxon>
    </lineage>
</organism>
<comment type="caution">
    <text evidence="3">The sequence shown here is derived from an EMBL/GenBank/DDBJ whole genome shotgun (WGS) entry which is preliminary data.</text>
</comment>
<dbReference type="InterPro" id="IPR003331">
    <property type="entry name" value="UDP_GlcNAc_Epimerase_2_dom"/>
</dbReference>
<dbReference type="PANTHER" id="PTHR43174:SF1">
    <property type="entry name" value="UDP-N-ACETYLGLUCOSAMINE 2-EPIMERASE"/>
    <property type="match status" value="1"/>
</dbReference>
<feature type="domain" description="UDP-N-acetylglucosamine 2-epimerase" evidence="2">
    <location>
        <begin position="25"/>
        <end position="340"/>
    </location>
</feature>
<dbReference type="CDD" id="cd03786">
    <property type="entry name" value="GTB_UDP-GlcNAc_2-Epimerase"/>
    <property type="match status" value="1"/>
</dbReference>
<evidence type="ECO:0000313" key="4">
    <source>
        <dbReference type="Proteomes" id="UP001184853"/>
    </source>
</evidence>
<evidence type="ECO:0000259" key="2">
    <source>
        <dbReference type="Pfam" id="PF02350"/>
    </source>
</evidence>
<gene>
    <name evidence="3" type="ORF">J2781_001673</name>
</gene>
<sequence length="347" mass="39316">MKKIIAIIGARPQFIKHYPIDKSAKGTIDLITIHTGQHYDQEMSQIFFDELGMSHPNYQLSVGKGGHGAQTGKMLENIEEILINEKPHGIIVYGDTNSTLAGALAAAKLHIPIAHIEAGVRSYNKHLPEEVNRLLTDHLTSLFFIPTEKARIDLSKEGITQDIYEFGDIMKEVLDDVIEKGLVNSNIADENFYYTTIHRPYNTDDCETLKKLLNSLNTLNKKIVFAIHPRTEGRMAEYGLQKTNYKNISFIKPQSYIDNLNYINASSGVITDSGGIQKEAYWLKKKCITIRTETEWVETLENNWNILSSSDFSTLSKALEVQPGNYKELYNISETSKNIIKKINDKF</sequence>
<dbReference type="PANTHER" id="PTHR43174">
    <property type="entry name" value="UDP-N-ACETYLGLUCOSAMINE 2-EPIMERASE"/>
    <property type="match status" value="1"/>
</dbReference>
<keyword evidence="1" id="KW-0413">Isomerase</keyword>
<protein>
    <submittedName>
        <fullName evidence="3">UDP-N-acetylglucosamine 2-epimerase</fullName>
    </submittedName>
</protein>
<dbReference type="RefSeq" id="WP_115980124.1">
    <property type="nucleotide sequence ID" value="NZ_JAVDQS010000003.1"/>
</dbReference>
<dbReference type="InterPro" id="IPR029767">
    <property type="entry name" value="WecB-like"/>
</dbReference>
<dbReference type="EMBL" id="JAVDQS010000003">
    <property type="protein sequence ID" value="MDR6404753.1"/>
    <property type="molecule type" value="Genomic_DNA"/>
</dbReference>
<name>A0ABU1LDF6_9FLAO</name>
<reference evidence="3 4" key="1">
    <citation type="submission" date="2023-07" db="EMBL/GenBank/DDBJ databases">
        <title>Sorghum-associated microbial communities from plants grown in Nebraska, USA.</title>
        <authorList>
            <person name="Schachtman D."/>
        </authorList>
    </citation>
    <scope>NUCLEOTIDE SEQUENCE [LARGE SCALE GENOMIC DNA]</scope>
    <source>
        <strain evidence="3 4">DS1709</strain>
    </source>
</reference>